<dbReference type="eggNOG" id="ENOG502RWDJ">
    <property type="taxonomic scope" value="Eukaryota"/>
</dbReference>
<evidence type="ECO:0000313" key="3">
    <source>
        <dbReference type="Proteomes" id="UP000001449"/>
    </source>
</evidence>
<gene>
    <name evidence="2" type="ORF">THAPSDRAFT_24494</name>
</gene>
<keyword evidence="3" id="KW-1185">Reference proteome</keyword>
<organism evidence="2 3">
    <name type="scientific">Thalassiosira pseudonana</name>
    <name type="common">Marine diatom</name>
    <name type="synonym">Cyclotella nana</name>
    <dbReference type="NCBI Taxonomy" id="35128"/>
    <lineage>
        <taxon>Eukaryota</taxon>
        <taxon>Sar</taxon>
        <taxon>Stramenopiles</taxon>
        <taxon>Ochrophyta</taxon>
        <taxon>Bacillariophyta</taxon>
        <taxon>Coscinodiscophyceae</taxon>
        <taxon>Thalassiosirophycidae</taxon>
        <taxon>Thalassiosirales</taxon>
        <taxon>Thalassiosiraceae</taxon>
        <taxon>Thalassiosira</taxon>
    </lineage>
</organism>
<sequence>MSPSYRVFLTAYNAAALTVTAFQSNPQQPHISFPSCGQQRLPPQPTHPRSAHVSLAYFPYEEQYAEPSYNTRTAYRPSSQKHPLFSMTVEQALNQAVDVDVVVDDAEPDADEGDEWIPDRERFTADAKFKQGEVIDFDPEQPVSKPLRSAAPPVEVYEHDHENYFHKNNGPPNSQSEFRRGLSKNSKNEPIEDVDCNENYFSQRTVGPSSSQYQQQQQQQHRRRGGPSVYTFEEEELINAMGGRSHRPNTQEFSGTNTKIPGGGRDPFFEGNNNNANNFPDGNQFYREDGFLGDSTLKEIAMDYSVPICYLADVVAGWGVPVPIDPLGRLGDMVTGEQAFSMLEAIHTLDIAALHERYSEDNLVNICDFYDIDLKEAFDFAMTRGWALPFGVRTFLRVEQEEELLEALGGDMY</sequence>
<dbReference type="HOGENOM" id="CLU_666471_0_0_1"/>
<dbReference type="RefSeq" id="XP_002293200.1">
    <property type="nucleotide sequence ID" value="XM_002293164.1"/>
</dbReference>
<name>B8CAD2_THAPS</name>
<evidence type="ECO:0000313" key="2">
    <source>
        <dbReference type="EMBL" id="EED89661.1"/>
    </source>
</evidence>
<dbReference type="InParanoid" id="B8CAD2"/>
<dbReference type="AlphaFoldDB" id="B8CAD2"/>
<dbReference type="EMBL" id="CM000647">
    <property type="protein sequence ID" value="EED89661.1"/>
    <property type="molecule type" value="Genomic_DNA"/>
</dbReference>
<feature type="compositionally biased region" description="Low complexity" evidence="1">
    <location>
        <begin position="209"/>
        <end position="219"/>
    </location>
</feature>
<protein>
    <submittedName>
        <fullName evidence="2">Uncharacterized protein</fullName>
    </submittedName>
</protein>
<dbReference type="KEGG" id="tps:THAPSDRAFT_24494"/>
<accession>B8CAD2</accession>
<feature type="region of interest" description="Disordered" evidence="1">
    <location>
        <begin position="242"/>
        <end position="264"/>
    </location>
</feature>
<proteinExistence type="predicted"/>
<dbReference type="GeneID" id="7445831"/>
<feature type="compositionally biased region" description="Basic and acidic residues" evidence="1">
    <location>
        <begin position="156"/>
        <end position="165"/>
    </location>
</feature>
<dbReference type="PaxDb" id="35128-Thaps24494"/>
<feature type="region of interest" description="Disordered" evidence="1">
    <location>
        <begin position="132"/>
        <end position="229"/>
    </location>
</feature>
<feature type="compositionally biased region" description="Polar residues" evidence="1">
    <location>
        <begin position="199"/>
        <end position="208"/>
    </location>
</feature>
<dbReference type="Proteomes" id="UP000001449">
    <property type="component" value="Chromosome 12"/>
</dbReference>
<feature type="compositionally biased region" description="Polar residues" evidence="1">
    <location>
        <begin position="248"/>
        <end position="259"/>
    </location>
</feature>
<reference evidence="2 3" key="2">
    <citation type="journal article" date="2008" name="Nature">
        <title>The Phaeodactylum genome reveals the evolutionary history of diatom genomes.</title>
        <authorList>
            <person name="Bowler C."/>
            <person name="Allen A.E."/>
            <person name="Badger J.H."/>
            <person name="Grimwood J."/>
            <person name="Jabbari K."/>
            <person name="Kuo A."/>
            <person name="Maheswari U."/>
            <person name="Martens C."/>
            <person name="Maumus F."/>
            <person name="Otillar R.P."/>
            <person name="Rayko E."/>
            <person name="Salamov A."/>
            <person name="Vandepoele K."/>
            <person name="Beszteri B."/>
            <person name="Gruber A."/>
            <person name="Heijde M."/>
            <person name="Katinka M."/>
            <person name="Mock T."/>
            <person name="Valentin K."/>
            <person name="Verret F."/>
            <person name="Berges J.A."/>
            <person name="Brownlee C."/>
            <person name="Cadoret J.P."/>
            <person name="Chiovitti A."/>
            <person name="Choi C.J."/>
            <person name="Coesel S."/>
            <person name="De Martino A."/>
            <person name="Detter J.C."/>
            <person name="Durkin C."/>
            <person name="Falciatore A."/>
            <person name="Fournet J."/>
            <person name="Haruta M."/>
            <person name="Huysman M.J."/>
            <person name="Jenkins B.D."/>
            <person name="Jiroutova K."/>
            <person name="Jorgensen R.E."/>
            <person name="Joubert Y."/>
            <person name="Kaplan A."/>
            <person name="Kroger N."/>
            <person name="Kroth P.G."/>
            <person name="La Roche J."/>
            <person name="Lindquist E."/>
            <person name="Lommer M."/>
            <person name="Martin-Jezequel V."/>
            <person name="Lopez P.J."/>
            <person name="Lucas S."/>
            <person name="Mangogna M."/>
            <person name="McGinnis K."/>
            <person name="Medlin L.K."/>
            <person name="Montsant A."/>
            <person name="Oudot-Le Secq M.P."/>
            <person name="Napoli C."/>
            <person name="Obornik M."/>
            <person name="Parker M.S."/>
            <person name="Petit J.L."/>
            <person name="Porcel B.M."/>
            <person name="Poulsen N."/>
            <person name="Robison M."/>
            <person name="Rychlewski L."/>
            <person name="Rynearson T.A."/>
            <person name="Schmutz J."/>
            <person name="Shapiro H."/>
            <person name="Siaut M."/>
            <person name="Stanley M."/>
            <person name="Sussman M.R."/>
            <person name="Taylor A.R."/>
            <person name="Vardi A."/>
            <person name="von Dassow P."/>
            <person name="Vyverman W."/>
            <person name="Willis A."/>
            <person name="Wyrwicz L.S."/>
            <person name="Rokhsar D.S."/>
            <person name="Weissenbach J."/>
            <person name="Armbrust E.V."/>
            <person name="Green B.R."/>
            <person name="Van de Peer Y."/>
            <person name="Grigoriev I.V."/>
        </authorList>
    </citation>
    <scope>NUCLEOTIDE SEQUENCE [LARGE SCALE GENOMIC DNA]</scope>
    <source>
        <strain evidence="2 3">CCMP1335</strain>
    </source>
</reference>
<evidence type="ECO:0000256" key="1">
    <source>
        <dbReference type="SAM" id="MobiDB-lite"/>
    </source>
</evidence>
<reference evidence="2 3" key="1">
    <citation type="journal article" date="2004" name="Science">
        <title>The genome of the diatom Thalassiosira pseudonana: ecology, evolution, and metabolism.</title>
        <authorList>
            <person name="Armbrust E.V."/>
            <person name="Berges J.A."/>
            <person name="Bowler C."/>
            <person name="Green B.R."/>
            <person name="Martinez D."/>
            <person name="Putnam N.H."/>
            <person name="Zhou S."/>
            <person name="Allen A.E."/>
            <person name="Apt K.E."/>
            <person name="Bechner M."/>
            <person name="Brzezinski M.A."/>
            <person name="Chaal B.K."/>
            <person name="Chiovitti A."/>
            <person name="Davis A.K."/>
            <person name="Demarest M.S."/>
            <person name="Detter J.C."/>
            <person name="Glavina T."/>
            <person name="Goodstein D."/>
            <person name="Hadi M.Z."/>
            <person name="Hellsten U."/>
            <person name="Hildebrand M."/>
            <person name="Jenkins B.D."/>
            <person name="Jurka J."/>
            <person name="Kapitonov V.V."/>
            <person name="Kroger N."/>
            <person name="Lau W.W."/>
            <person name="Lane T.W."/>
            <person name="Larimer F.W."/>
            <person name="Lippmeier J.C."/>
            <person name="Lucas S."/>
            <person name="Medina M."/>
            <person name="Montsant A."/>
            <person name="Obornik M."/>
            <person name="Parker M.S."/>
            <person name="Palenik B."/>
            <person name="Pazour G.J."/>
            <person name="Richardson P.M."/>
            <person name="Rynearson T.A."/>
            <person name="Saito M.A."/>
            <person name="Schwartz D.C."/>
            <person name="Thamatrakoln K."/>
            <person name="Valentin K."/>
            <person name="Vardi A."/>
            <person name="Wilkerson F.P."/>
            <person name="Rokhsar D.S."/>
        </authorList>
    </citation>
    <scope>NUCLEOTIDE SEQUENCE [LARGE SCALE GENOMIC DNA]</scope>
    <source>
        <strain evidence="2 3">CCMP1335</strain>
    </source>
</reference>